<gene>
    <name evidence="3" type="ORF">CLG96_09020</name>
</gene>
<name>A0A2T5FYR7_9SPHN</name>
<evidence type="ECO:0000256" key="1">
    <source>
        <dbReference type="ARBA" id="ARBA00008769"/>
    </source>
</evidence>
<dbReference type="Pfam" id="PF04966">
    <property type="entry name" value="OprB"/>
    <property type="match status" value="1"/>
</dbReference>
<dbReference type="Proteomes" id="UP000244162">
    <property type="component" value="Unassembled WGS sequence"/>
</dbReference>
<keyword evidence="4" id="KW-1185">Reference proteome</keyword>
<accession>A0A2T5FYR7</accession>
<dbReference type="PANTHER" id="PTHR37944:SF1">
    <property type="entry name" value="PORIN B"/>
    <property type="match status" value="1"/>
</dbReference>
<evidence type="ECO:0000256" key="2">
    <source>
        <dbReference type="RuleBase" id="RU363072"/>
    </source>
</evidence>
<dbReference type="GO" id="GO:0015288">
    <property type="term" value="F:porin activity"/>
    <property type="evidence" value="ECO:0007669"/>
    <property type="project" value="InterPro"/>
</dbReference>
<evidence type="ECO:0000313" key="4">
    <source>
        <dbReference type="Proteomes" id="UP000244162"/>
    </source>
</evidence>
<sequence>MSPAAAQQQPETGVAGAAETLGIQPEAAPEPWQPLADKGIKLRLDYTGQAATNVSGGIRKDAAFAGQLLWGADFDMEKIAGIDGGALHFAMTQRHGKSLSRIAIGNNTSVQEIYGTQNTHLALLTWEQKLLDDKLMIEAGRTSANIAFLTSPIYCNFQSNSACGNPTFVFKTSNFTFWPASSWGARAKGWFNDRVFAHVGVYEVNPDRKRRGDHGFNFGIKNATGVIVPYEIGYSTTFANDRLPRNYIIGGWFDRGDYSDPLRDEAGGLAVLTNRPYATRHGRSGVYFRFDQMITRPDPRSERGLTLFGVAMFGTSGRLVEKSFFELGLLQTGTFPGRDKDTLGFVINDQRFSDLALENIRAARVSAGGSPDLPRHQIMMELAYGAQLSPAIRISPNLQYIINPDQTSVPFRTRDIKDAFVLGFKFTIDAPTLLAGRR</sequence>
<dbReference type="GO" id="GO:0008643">
    <property type="term" value="P:carbohydrate transport"/>
    <property type="evidence" value="ECO:0007669"/>
    <property type="project" value="InterPro"/>
</dbReference>
<dbReference type="PANTHER" id="PTHR37944">
    <property type="entry name" value="PORIN B"/>
    <property type="match status" value="1"/>
</dbReference>
<proteinExistence type="inferred from homology"/>
<organism evidence="3 4">
    <name type="scientific">Sphingomonas oleivorans</name>
    <dbReference type="NCBI Taxonomy" id="1735121"/>
    <lineage>
        <taxon>Bacteria</taxon>
        <taxon>Pseudomonadati</taxon>
        <taxon>Pseudomonadota</taxon>
        <taxon>Alphaproteobacteria</taxon>
        <taxon>Sphingomonadales</taxon>
        <taxon>Sphingomonadaceae</taxon>
        <taxon>Sphingomonas</taxon>
    </lineage>
</organism>
<dbReference type="GO" id="GO:0016020">
    <property type="term" value="C:membrane"/>
    <property type="evidence" value="ECO:0007669"/>
    <property type="project" value="InterPro"/>
</dbReference>
<dbReference type="InterPro" id="IPR038673">
    <property type="entry name" value="OprB_sf"/>
</dbReference>
<dbReference type="InterPro" id="IPR007049">
    <property type="entry name" value="Carb-sel_porin_OprB"/>
</dbReference>
<dbReference type="Gene3D" id="2.40.160.180">
    <property type="entry name" value="Carbohydrate-selective porin OprB"/>
    <property type="match status" value="1"/>
</dbReference>
<dbReference type="OrthoDB" id="177316at2"/>
<dbReference type="AlphaFoldDB" id="A0A2T5FYR7"/>
<comment type="caution">
    <text evidence="3">The sequence shown here is derived from an EMBL/GenBank/DDBJ whole genome shotgun (WGS) entry which is preliminary data.</text>
</comment>
<comment type="similarity">
    <text evidence="1 2">Belongs to the OprB family.</text>
</comment>
<evidence type="ECO:0000313" key="3">
    <source>
        <dbReference type="EMBL" id="PTQ11690.1"/>
    </source>
</evidence>
<protein>
    <submittedName>
        <fullName evidence="3">Carbohydrate porin</fullName>
    </submittedName>
</protein>
<reference evidence="3 4" key="1">
    <citation type="submission" date="2017-09" db="EMBL/GenBank/DDBJ databases">
        <title>Sphingomonas panjinensis sp.nov., isolated from oil-contaminated soil.</title>
        <authorList>
            <person name="Wang L."/>
            <person name="Chen L."/>
        </authorList>
    </citation>
    <scope>NUCLEOTIDE SEQUENCE [LARGE SCALE GENOMIC DNA]</scope>
    <source>
        <strain evidence="3 4">FW-11</strain>
    </source>
</reference>
<dbReference type="InterPro" id="IPR052932">
    <property type="entry name" value="OprB_Porin"/>
</dbReference>
<dbReference type="EMBL" id="NWBU01000007">
    <property type="protein sequence ID" value="PTQ11690.1"/>
    <property type="molecule type" value="Genomic_DNA"/>
</dbReference>